<reference evidence="1" key="1">
    <citation type="submission" date="2014-11" db="EMBL/GenBank/DDBJ databases">
        <authorList>
            <person name="Amaro Gonzalez C."/>
        </authorList>
    </citation>
    <scope>NUCLEOTIDE SEQUENCE</scope>
</reference>
<organism evidence="1">
    <name type="scientific">Anguilla anguilla</name>
    <name type="common">European freshwater eel</name>
    <name type="synonym">Muraena anguilla</name>
    <dbReference type="NCBI Taxonomy" id="7936"/>
    <lineage>
        <taxon>Eukaryota</taxon>
        <taxon>Metazoa</taxon>
        <taxon>Chordata</taxon>
        <taxon>Craniata</taxon>
        <taxon>Vertebrata</taxon>
        <taxon>Euteleostomi</taxon>
        <taxon>Actinopterygii</taxon>
        <taxon>Neopterygii</taxon>
        <taxon>Teleostei</taxon>
        <taxon>Anguilliformes</taxon>
        <taxon>Anguillidae</taxon>
        <taxon>Anguilla</taxon>
    </lineage>
</organism>
<accession>A0A0E9WHB1</accession>
<sequence length="69" mass="7950">MNKWCGFSKDRHTHSNQLAKFASQWWLVLASLVDSRSVSYRHKTSGVYVAVESKQIESGCRYNVNTLSR</sequence>
<reference evidence="1" key="2">
    <citation type="journal article" date="2015" name="Fish Shellfish Immunol.">
        <title>Early steps in the European eel (Anguilla anguilla)-Vibrio vulnificus interaction in the gills: Role of the RtxA13 toxin.</title>
        <authorList>
            <person name="Callol A."/>
            <person name="Pajuelo D."/>
            <person name="Ebbesson L."/>
            <person name="Teles M."/>
            <person name="MacKenzie S."/>
            <person name="Amaro C."/>
        </authorList>
    </citation>
    <scope>NUCLEOTIDE SEQUENCE</scope>
</reference>
<protein>
    <submittedName>
        <fullName evidence="1">Uncharacterized protein</fullName>
    </submittedName>
</protein>
<evidence type="ECO:0000313" key="1">
    <source>
        <dbReference type="EMBL" id="JAH89764.1"/>
    </source>
</evidence>
<dbReference type="AlphaFoldDB" id="A0A0E9WHB1"/>
<name>A0A0E9WHB1_ANGAN</name>
<proteinExistence type="predicted"/>
<dbReference type="EMBL" id="GBXM01018813">
    <property type="protein sequence ID" value="JAH89764.1"/>
    <property type="molecule type" value="Transcribed_RNA"/>
</dbReference>